<evidence type="ECO:0000256" key="13">
    <source>
        <dbReference type="PIRSR" id="PIRSR606687-1"/>
    </source>
</evidence>
<feature type="binding site" evidence="14">
    <location>
        <position position="32"/>
    </location>
    <ligand>
        <name>GTP</name>
        <dbReference type="ChEBI" id="CHEBI:37565"/>
    </ligand>
</feature>
<proteinExistence type="inferred from homology"/>
<feature type="binding site" evidence="15">
    <location>
        <begin position="25"/>
        <end position="32"/>
    </location>
    <ligand>
        <name>GTP</name>
        <dbReference type="ChEBI" id="CHEBI:37565"/>
    </ligand>
</feature>
<dbReference type="GO" id="GO:0005525">
    <property type="term" value="F:GTP binding"/>
    <property type="evidence" value="ECO:0007669"/>
    <property type="project" value="UniProtKB-KW"/>
</dbReference>
<dbReference type="GO" id="GO:0046872">
    <property type="term" value="F:metal ion binding"/>
    <property type="evidence" value="ECO:0007669"/>
    <property type="project" value="UniProtKB-KW"/>
</dbReference>
<keyword evidence="6" id="KW-0378">Hydrolase</keyword>
<keyword evidence="9 17" id="KW-0653">Protein transport</keyword>
<dbReference type="GeneID" id="22912662"/>
<dbReference type="SUPFAM" id="SSF52540">
    <property type="entry name" value="P-loop containing nucleoside triphosphate hydrolases"/>
    <property type="match status" value="1"/>
</dbReference>
<dbReference type="GO" id="GO:0005789">
    <property type="term" value="C:endoplasmic reticulum membrane"/>
    <property type="evidence" value="ECO:0007669"/>
    <property type="project" value="UniProtKB-SubCell"/>
</dbReference>
<evidence type="ECO:0000256" key="17">
    <source>
        <dbReference type="RuleBase" id="RU003926"/>
    </source>
</evidence>
<evidence type="ECO:0000256" key="5">
    <source>
        <dbReference type="ARBA" id="ARBA00022741"/>
    </source>
</evidence>
<accession>A0A023B732</accession>
<dbReference type="FunFam" id="3.40.50.300:FF:000161">
    <property type="entry name" value="Small COPII coat GTPase"/>
    <property type="match status" value="1"/>
</dbReference>
<feature type="binding site" evidence="14">
    <location>
        <position position="33"/>
    </location>
    <ligand>
        <name>GTP</name>
        <dbReference type="ChEBI" id="CHEBI:37565"/>
    </ligand>
</feature>
<evidence type="ECO:0000256" key="16">
    <source>
        <dbReference type="PIRSR" id="PIRSR606689-2"/>
    </source>
</evidence>
<dbReference type="InterPro" id="IPR006687">
    <property type="entry name" value="Small_GTPase_SAR1"/>
</dbReference>
<keyword evidence="7 17" id="KW-0256">Endoplasmic reticulum</keyword>
<feature type="binding site" evidence="16">
    <location>
        <position position="49"/>
    </location>
    <ligand>
        <name>Mg(2+)</name>
        <dbReference type="ChEBI" id="CHEBI:18420"/>
    </ligand>
</feature>
<evidence type="ECO:0000256" key="14">
    <source>
        <dbReference type="PIRSR" id="PIRSR606687-2"/>
    </source>
</evidence>
<dbReference type="Pfam" id="PF00025">
    <property type="entry name" value="Arf"/>
    <property type="match status" value="1"/>
</dbReference>
<evidence type="ECO:0000313" key="19">
    <source>
        <dbReference type="EMBL" id="EZG66990.1"/>
    </source>
</evidence>
<evidence type="ECO:0000256" key="18">
    <source>
        <dbReference type="SAM" id="SignalP"/>
    </source>
</evidence>
<keyword evidence="13" id="KW-0479">Metal-binding</keyword>
<evidence type="ECO:0000256" key="11">
    <source>
        <dbReference type="ARBA" id="ARBA00023134"/>
    </source>
</evidence>
<feature type="binding site" evidence="14">
    <location>
        <position position="173"/>
    </location>
    <ligand>
        <name>GTP</name>
        <dbReference type="ChEBI" id="CHEBI:37565"/>
    </ligand>
</feature>
<dbReference type="PROSITE" id="PS51422">
    <property type="entry name" value="SAR1"/>
    <property type="match status" value="1"/>
</dbReference>
<dbReference type="OrthoDB" id="2011769at2759"/>
<keyword evidence="20" id="KW-1185">Reference proteome</keyword>
<evidence type="ECO:0000256" key="10">
    <source>
        <dbReference type="ARBA" id="ARBA00023034"/>
    </source>
</evidence>
<keyword evidence="11 15" id="KW-0342">GTP-binding</keyword>
<evidence type="ECO:0000256" key="1">
    <source>
        <dbReference type="ARBA" id="ARBA00004395"/>
    </source>
</evidence>
<dbReference type="AlphaFoldDB" id="A0A023B732"/>
<dbReference type="Proteomes" id="UP000019763">
    <property type="component" value="Unassembled WGS sequence"/>
</dbReference>
<feature type="binding site" evidence="14">
    <location>
        <position position="28"/>
    </location>
    <ligand>
        <name>GTP</name>
        <dbReference type="ChEBI" id="CHEBI:37565"/>
    </ligand>
</feature>
<dbReference type="GO" id="GO:0000139">
    <property type="term" value="C:Golgi membrane"/>
    <property type="evidence" value="ECO:0007669"/>
    <property type="project" value="UniProtKB-SubCell"/>
</dbReference>
<evidence type="ECO:0000256" key="4">
    <source>
        <dbReference type="ARBA" id="ARBA00022448"/>
    </source>
</evidence>
<keyword evidence="18" id="KW-0732">Signal</keyword>
<dbReference type="RefSeq" id="XP_011130377.1">
    <property type="nucleotide sequence ID" value="XM_011132075.1"/>
</dbReference>
<dbReference type="GO" id="GO:0003924">
    <property type="term" value="F:GTPase activity"/>
    <property type="evidence" value="ECO:0007669"/>
    <property type="project" value="InterPro"/>
</dbReference>
<keyword evidence="4 17" id="KW-0813">Transport</keyword>
<dbReference type="PANTHER" id="PTHR45684">
    <property type="entry name" value="RE74312P"/>
    <property type="match status" value="1"/>
</dbReference>
<keyword evidence="5 14" id="KW-0547">Nucleotide-binding</keyword>
<comment type="caution">
    <text evidence="19">The sequence shown here is derived from an EMBL/GenBank/DDBJ whole genome shotgun (WGS) entry which is preliminary data.</text>
</comment>
<dbReference type="VEuPathDB" id="CryptoDB:GNI_072980"/>
<evidence type="ECO:0000256" key="3">
    <source>
        <dbReference type="ARBA" id="ARBA00007507"/>
    </source>
</evidence>
<dbReference type="PROSITE" id="PS51417">
    <property type="entry name" value="ARF"/>
    <property type="match status" value="1"/>
</dbReference>
<dbReference type="InterPro" id="IPR027417">
    <property type="entry name" value="P-loop_NTPase"/>
</dbReference>
<dbReference type="PRINTS" id="PR00328">
    <property type="entry name" value="SAR1GTPBP"/>
</dbReference>
<dbReference type="GO" id="GO:0006886">
    <property type="term" value="P:intracellular protein transport"/>
    <property type="evidence" value="ECO:0007669"/>
    <property type="project" value="InterPro"/>
</dbReference>
<evidence type="ECO:0000256" key="9">
    <source>
        <dbReference type="ARBA" id="ARBA00022927"/>
    </source>
</evidence>
<evidence type="ECO:0000313" key="20">
    <source>
        <dbReference type="Proteomes" id="UP000019763"/>
    </source>
</evidence>
<feature type="signal peptide" evidence="18">
    <location>
        <begin position="1"/>
        <end position="15"/>
    </location>
</feature>
<keyword evidence="10 17" id="KW-0333">Golgi apparatus</keyword>
<feature type="binding site" evidence="15">
    <location>
        <position position="71"/>
    </location>
    <ligand>
        <name>GTP</name>
        <dbReference type="ChEBI" id="CHEBI:37565"/>
    </ligand>
</feature>
<feature type="binding site" evidence="14">
    <location>
        <position position="30"/>
    </location>
    <ligand>
        <name>GTP</name>
        <dbReference type="ChEBI" id="CHEBI:37565"/>
    </ligand>
</feature>
<comment type="similarity">
    <text evidence="3 17">Belongs to the small GTPase superfamily. SAR1 family.</text>
</comment>
<protein>
    <submittedName>
        <fullName evidence="19">Small GTP-binding protein SAR1</fullName>
    </submittedName>
</protein>
<feature type="binding site" evidence="14">
    <location>
        <position position="31"/>
    </location>
    <ligand>
        <name>GTP</name>
        <dbReference type="ChEBI" id="CHEBI:37565"/>
    </ligand>
</feature>
<comment type="subcellular location">
    <subcellularLocation>
        <location evidence="2">Endoplasmic reticulum membrane</location>
        <topology evidence="2">Peripheral membrane protein</topology>
    </subcellularLocation>
    <subcellularLocation>
        <location evidence="1">Golgi apparatus membrane</location>
        <topology evidence="1">Peripheral membrane protein</topology>
    </subcellularLocation>
</comment>
<feature type="binding site" evidence="13">
    <location>
        <position position="27"/>
    </location>
    <ligand>
        <name>Mg(2+)</name>
        <dbReference type="ChEBI" id="CHEBI:18420"/>
    </ligand>
</feature>
<dbReference type="Gene3D" id="3.40.50.300">
    <property type="entry name" value="P-loop containing nucleotide triphosphate hydrolases"/>
    <property type="match status" value="1"/>
</dbReference>
<reference evidence="19" key="1">
    <citation type="submission" date="2013-12" db="EMBL/GenBank/DDBJ databases">
        <authorList>
            <person name="Omoto C.K."/>
            <person name="Sibley D."/>
            <person name="Venepally P."/>
            <person name="Hadjithomas M."/>
            <person name="Karamycheva S."/>
            <person name="Brunk B."/>
            <person name="Roos D."/>
            <person name="Caler E."/>
            <person name="Lorenzi H."/>
        </authorList>
    </citation>
    <scope>NUCLEOTIDE SEQUENCE</scope>
</reference>
<evidence type="ECO:0000256" key="6">
    <source>
        <dbReference type="ARBA" id="ARBA00022801"/>
    </source>
</evidence>
<feature type="binding site" evidence="15">
    <location>
        <begin position="127"/>
        <end position="130"/>
    </location>
    <ligand>
        <name>GTP</name>
        <dbReference type="ChEBI" id="CHEBI:37565"/>
    </ligand>
</feature>
<feature type="binding site" evidence="14">
    <location>
        <position position="128"/>
    </location>
    <ligand>
        <name>GTP</name>
        <dbReference type="ChEBI" id="CHEBI:37565"/>
    </ligand>
</feature>
<organism evidence="19 20">
    <name type="scientific">Gregarina niphandrodes</name>
    <name type="common">Septate eugregarine</name>
    <dbReference type="NCBI Taxonomy" id="110365"/>
    <lineage>
        <taxon>Eukaryota</taxon>
        <taxon>Sar</taxon>
        <taxon>Alveolata</taxon>
        <taxon>Apicomplexa</taxon>
        <taxon>Conoidasida</taxon>
        <taxon>Gregarinasina</taxon>
        <taxon>Eugregarinorida</taxon>
        <taxon>Gregarinidae</taxon>
        <taxon>Gregarina</taxon>
    </lineage>
</organism>
<dbReference type="InterPro" id="IPR006689">
    <property type="entry name" value="Small_GTPase_ARF/SAR"/>
</dbReference>
<keyword evidence="8 17" id="KW-0931">ER-Golgi transport</keyword>
<dbReference type="SMART" id="SM00177">
    <property type="entry name" value="ARF"/>
    <property type="match status" value="1"/>
</dbReference>
<feature type="binding site" evidence="14">
    <location>
        <position position="130"/>
    </location>
    <ligand>
        <name>GTP</name>
        <dbReference type="ChEBI" id="CHEBI:37565"/>
    </ligand>
</feature>
<feature type="binding site" evidence="14">
    <location>
        <position position="127"/>
    </location>
    <ligand>
        <name>GTP</name>
        <dbReference type="ChEBI" id="CHEBI:37565"/>
    </ligand>
</feature>
<feature type="binding site" evidence="16">
    <location>
        <position position="32"/>
    </location>
    <ligand>
        <name>Mg(2+)</name>
        <dbReference type="ChEBI" id="CHEBI:18420"/>
    </ligand>
</feature>
<evidence type="ECO:0000256" key="12">
    <source>
        <dbReference type="ARBA" id="ARBA00023136"/>
    </source>
</evidence>
<keyword evidence="13" id="KW-0460">Magnesium</keyword>
<gene>
    <name evidence="19" type="ORF">GNI_072980</name>
</gene>
<evidence type="ECO:0000256" key="2">
    <source>
        <dbReference type="ARBA" id="ARBA00004406"/>
    </source>
</evidence>
<feature type="chain" id="PRO_5012587833" evidence="18">
    <location>
        <begin position="16"/>
        <end position="189"/>
    </location>
</feature>
<sequence>MFSWFWNVLTWLGLAHKNARLVFLGLDNAGKTTLLHVLKDDRLTAHVPTVHPHSEELIMGGVKFQTFDLGGHETARRIWKDYFASVDAIIFMVDASDRSRFNEAKEELDMLLNTMELGKTPFCILGNKIDKPGATSEAELRHSLGLMEHVTYGKEKKDNLNVRPVEVFMCSVVERMGYAEALQWVAQFI</sequence>
<dbReference type="NCBIfam" id="TIGR00231">
    <property type="entry name" value="small_GTP"/>
    <property type="match status" value="1"/>
</dbReference>
<evidence type="ECO:0000256" key="8">
    <source>
        <dbReference type="ARBA" id="ARBA00022892"/>
    </source>
</evidence>
<dbReference type="EMBL" id="AFNH02000548">
    <property type="protein sequence ID" value="EZG66990.1"/>
    <property type="molecule type" value="Genomic_DNA"/>
</dbReference>
<dbReference type="SMART" id="SM00178">
    <property type="entry name" value="SAR"/>
    <property type="match status" value="1"/>
</dbReference>
<keyword evidence="12" id="KW-0472">Membrane</keyword>
<evidence type="ECO:0000256" key="7">
    <source>
        <dbReference type="ARBA" id="ARBA00022824"/>
    </source>
</evidence>
<dbReference type="eggNOG" id="KOG0077">
    <property type="taxonomic scope" value="Eukaryota"/>
</dbReference>
<dbReference type="GO" id="GO:0016192">
    <property type="term" value="P:vesicle-mediated transport"/>
    <property type="evidence" value="ECO:0007669"/>
    <property type="project" value="UniProtKB-KW"/>
</dbReference>
<evidence type="ECO:0000256" key="15">
    <source>
        <dbReference type="PIRSR" id="PIRSR606689-1"/>
    </source>
</evidence>
<dbReference type="InterPro" id="IPR005225">
    <property type="entry name" value="Small_GTP-bd"/>
</dbReference>
<dbReference type="CDD" id="cd00879">
    <property type="entry name" value="Sar1"/>
    <property type="match status" value="1"/>
</dbReference>
<dbReference type="OMA" id="GLWNKHG"/>
<name>A0A023B732_GRENI</name>
<feature type="binding site" evidence="14">
    <location>
        <position position="172"/>
    </location>
    <ligand>
        <name>GTP</name>
        <dbReference type="ChEBI" id="CHEBI:37565"/>
    </ligand>
</feature>